<dbReference type="GO" id="GO:0007009">
    <property type="term" value="P:plasma membrane organization"/>
    <property type="evidence" value="ECO:0007669"/>
    <property type="project" value="TreeGrafter"/>
</dbReference>
<dbReference type="InterPro" id="IPR035892">
    <property type="entry name" value="C2_domain_sf"/>
</dbReference>
<dbReference type="InterPro" id="IPR037724">
    <property type="entry name" value="C2E_Ferlin"/>
</dbReference>
<evidence type="ECO:0000256" key="4">
    <source>
        <dbReference type="ARBA" id="ARBA00022989"/>
    </source>
</evidence>
<accession>A0A9C5ZKJ1</accession>
<evidence type="ECO:0000256" key="6">
    <source>
        <dbReference type="SAM" id="Phobius"/>
    </source>
</evidence>
<keyword evidence="2 6" id="KW-0812">Transmembrane</keyword>
<dbReference type="InterPro" id="IPR037723">
    <property type="entry name" value="C2D_Ferlin"/>
</dbReference>
<feature type="transmembrane region" description="Helical" evidence="6">
    <location>
        <begin position="1636"/>
        <end position="1664"/>
    </location>
</feature>
<dbReference type="PANTHER" id="PTHR12546">
    <property type="entry name" value="FER-1-LIKE"/>
    <property type="match status" value="1"/>
</dbReference>
<dbReference type="SMART" id="SM00239">
    <property type="entry name" value="C2"/>
    <property type="match status" value="4"/>
</dbReference>
<keyword evidence="8" id="KW-1185">Reference proteome</keyword>
<evidence type="ECO:0000256" key="1">
    <source>
        <dbReference type="ARBA" id="ARBA00004167"/>
    </source>
</evidence>
<dbReference type="InterPro" id="IPR032362">
    <property type="entry name" value="Ferlin_C"/>
</dbReference>
<dbReference type="PROSITE" id="PS50004">
    <property type="entry name" value="C2"/>
    <property type="match status" value="4"/>
</dbReference>
<keyword evidence="4 6" id="KW-1133">Transmembrane helix</keyword>
<evidence type="ECO:0000313" key="9">
    <source>
        <dbReference type="RefSeq" id="XP_037900626.1"/>
    </source>
</evidence>
<dbReference type="Pfam" id="PF22901">
    <property type="entry name" value="dsrm_Ferlin"/>
    <property type="match status" value="1"/>
</dbReference>
<feature type="domain" description="C2" evidence="7">
    <location>
        <begin position="642"/>
        <end position="770"/>
    </location>
</feature>
<name>A0A9C5ZKJ1_9MUSC</name>
<dbReference type="GO" id="GO:0016020">
    <property type="term" value="C:membrane"/>
    <property type="evidence" value="ECO:0007669"/>
    <property type="project" value="UniProtKB-SubCell"/>
</dbReference>
<dbReference type="RefSeq" id="XP_037900626.1">
    <property type="nucleotide sequence ID" value="XM_038044698.1"/>
</dbReference>
<dbReference type="CDD" id="cd04037">
    <property type="entry name" value="C2E_Ferlin"/>
    <property type="match status" value="1"/>
</dbReference>
<dbReference type="CDD" id="cd04017">
    <property type="entry name" value="C2D_Ferlin"/>
    <property type="match status" value="1"/>
</dbReference>
<evidence type="ECO:0000256" key="3">
    <source>
        <dbReference type="ARBA" id="ARBA00022737"/>
    </source>
</evidence>
<dbReference type="Pfam" id="PF00168">
    <property type="entry name" value="C2"/>
    <property type="match status" value="5"/>
</dbReference>
<evidence type="ECO:0000259" key="7">
    <source>
        <dbReference type="PROSITE" id="PS50004"/>
    </source>
</evidence>
<dbReference type="SMART" id="SM01202">
    <property type="entry name" value="FerI"/>
    <property type="match status" value="1"/>
</dbReference>
<dbReference type="Gene3D" id="2.60.40.150">
    <property type="entry name" value="C2 domain"/>
    <property type="match status" value="4"/>
</dbReference>
<dbReference type="SUPFAM" id="SSF49562">
    <property type="entry name" value="C2 domain (Calcium/lipid-binding domain, CaLB)"/>
    <property type="match status" value="5"/>
</dbReference>
<organism evidence="8 9">
    <name type="scientific">Glossina fuscipes</name>
    <dbReference type="NCBI Taxonomy" id="7396"/>
    <lineage>
        <taxon>Eukaryota</taxon>
        <taxon>Metazoa</taxon>
        <taxon>Ecdysozoa</taxon>
        <taxon>Arthropoda</taxon>
        <taxon>Hexapoda</taxon>
        <taxon>Insecta</taxon>
        <taxon>Pterygota</taxon>
        <taxon>Neoptera</taxon>
        <taxon>Endopterygota</taxon>
        <taxon>Diptera</taxon>
        <taxon>Brachycera</taxon>
        <taxon>Muscomorpha</taxon>
        <taxon>Hippoboscoidea</taxon>
        <taxon>Glossinidae</taxon>
        <taxon>Glossina</taxon>
    </lineage>
</organism>
<dbReference type="InterPro" id="IPR055072">
    <property type="entry name" value="Ferlin_DSRM"/>
</dbReference>
<dbReference type="GeneID" id="119644955"/>
<dbReference type="CDD" id="cd08374">
    <property type="entry name" value="C2F_Ferlin"/>
    <property type="match status" value="1"/>
</dbReference>
<reference evidence="9" key="1">
    <citation type="submission" date="2025-08" db="UniProtKB">
        <authorList>
            <consortium name="RefSeq"/>
        </authorList>
    </citation>
    <scope>IDENTIFICATION</scope>
    <source>
        <tissue evidence="9">Whole body pupa</tissue>
    </source>
</reference>
<evidence type="ECO:0000313" key="8">
    <source>
        <dbReference type="Proteomes" id="UP000092443"/>
    </source>
</evidence>
<dbReference type="InterPro" id="IPR000008">
    <property type="entry name" value="C2_dom"/>
</dbReference>
<sequence length="1666" mass="191907">MLAPPQEECFANIVQDFLICTTVHKARQLGVFQGETLVRITLDKSHRQTKSYSNSENPYFNEYFVFEIHSTLMELLRLTILYEVKKRTTCKKNPTLGELLIDMQSVWSQPNRCYFKKWGRLEVPIGQDTSTDTMSGRGFIQIDLAIVSQASNPNNLLRPYEEDIMSMNKWQINQDYDDIQKNLLQSIDSSVHCNIRYSVIFYRGQMAKKTDYLLQVSFAGFHGKTNVAKATQQPIWNQQISFAWTYPSLAQTFLVQLLVYEHLQWKCAAEYELHFDEIAFKDKPAMGPTYIHLYDNLSGSHYVGRILMEIRSECLDADPVREIRITSVPQLDEKRYWVEEHFLVEFLALQGDFLHACNTSSCKISIKLAERQSNFIECYLKSYEFKKNQNLSFNLKCFRNETPYKAITLRAYLPDNRIKYTSDVFLQELVEFVKYEIEAFKMFQVQYALQYQSQVKVLRAIIMTIINRIKVANENKCFEHTGFREPTTWDINRLIFLKDYFNKFPDDLRNLRGRLKPSKDTYIDLVIEDVLHELAVQAYHLQNLLTITRIQDEWPDLLLIMTAGIKETGICRLNAKNFLHPPKGNDQSPNSQCWKVRNFIFKDTQCQHTCAYCGCVVGIVQGCLSIVGETERADFFASVSQDWKRPEPFYWNPTVYYTYFKCRIFIHQAKVRPGGDRTGLCDPYIRVMICMNSAETAVIYETLSPIWNSVISFDNILMPGCLQWYAHNPPLVAIELYDTDKKTSDDYLGCGYLPVSVISSDWADSNTREEGDTNPCVRATDFGKIVHHKPALQKFQYMRLLSPPPLKWVPVSVSGGTRAEVLMSGELVELQNQRDMPTTIESCVTIGIPTPIRPIMKNFVLEVVFAGFRNYRKGSANTASRHRVKVMMADLMLSSGLSMSRIKQSINFLVLHSSGVVSLPDQLEYWPAIIGTDVSVSSRGAETTLGAVIISDSKRFLQRFKEIKCEKNGEGDGETSIASTTVQMGDDETSETAPLINSRRQKLSPWKRIKSLTFFKRLQPKGEEAFNMEEVLNENSYNWWTKFYNSGIVEHCGALSTYKHRLCVYQNELEKQSEFSYMIDWAEPLLMVHGVKYKKNAMPKEEVYATLKLNIKITPCQCGQMDGGDGSMLKPLATVLNPRYQAQIQALAELVKVIVRVYIVQGIQFRPREKSAQADSYVKIQFGQRQITNRAHYVPNESNPIFGKCFQLEGLLPREHILEISVFNRNNIRDEAIGSTFIDLEDRWRTKHRGTVGIANEYSSFGYNKWRDFAKPSEILNELCLKHSVNPPRIVGNIIEIDGVQLEDDTCISRKEDLIERLSLTALKNLEKLPSFGYKLVPEHVETRSLYCYDCPGIEQGKIQLWVELFDANLNIPAPIDFTPQPPLIYELRVIVYQCTDVILDDKNIFGKAMSDIFVKGWCSNTDEYQSTDVHYRSMNGEGKFNWRMIFPLKYSIVEDMIVIKRRTGILEEFEIKQPPKLFIHIFDKDLISDDDFLGALEINLSHFPEPYASSKTCVLSEEDYGKRSLFQKNKTNEDQRKLLNLFRQKKIRGWFPMKGHEPEPTEISAQRLKTGKMTGKIELELEIATEAEAASYPVGLGRSPPHALPEPTRPETSFNPLLHPWKTFQMIIFPNFRKYIIIGVIALIAIYAIVMFIMKLPFILIGLGL</sequence>
<dbReference type="InterPro" id="IPR037721">
    <property type="entry name" value="Ferlin"/>
</dbReference>
<keyword evidence="5 6" id="KW-0472">Membrane</keyword>
<protein>
    <submittedName>
        <fullName evidence="9">Myoferlin</fullName>
    </submittedName>
</protein>
<dbReference type="PANTHER" id="PTHR12546:SF60">
    <property type="entry name" value="MISFIRE, ISOFORM F"/>
    <property type="match status" value="1"/>
</dbReference>
<dbReference type="KEGG" id="gfs:119644955"/>
<feature type="domain" description="C2" evidence="7">
    <location>
        <begin position="1372"/>
        <end position="1514"/>
    </location>
</feature>
<evidence type="ECO:0000256" key="5">
    <source>
        <dbReference type="ARBA" id="ARBA00023136"/>
    </source>
</evidence>
<feature type="domain" description="C2" evidence="7">
    <location>
        <begin position="1"/>
        <end position="119"/>
    </location>
</feature>
<gene>
    <name evidence="9" type="primary">LOC119644955</name>
</gene>
<dbReference type="InterPro" id="IPR037725">
    <property type="entry name" value="C2F_Ferlin"/>
</dbReference>
<keyword evidence="3" id="KW-0677">Repeat</keyword>
<dbReference type="InterPro" id="IPR012968">
    <property type="entry name" value="FerIin_dom"/>
</dbReference>
<proteinExistence type="predicted"/>
<dbReference type="Proteomes" id="UP000092443">
    <property type="component" value="Unplaced"/>
</dbReference>
<comment type="subcellular location">
    <subcellularLocation>
        <location evidence="1">Membrane</location>
        <topology evidence="1">Single-pass membrane protein</topology>
    </subcellularLocation>
</comment>
<dbReference type="Pfam" id="PF16165">
    <property type="entry name" value="Ferlin_C"/>
    <property type="match status" value="1"/>
</dbReference>
<evidence type="ECO:0000256" key="2">
    <source>
        <dbReference type="ARBA" id="ARBA00022692"/>
    </source>
</evidence>
<feature type="domain" description="C2" evidence="7">
    <location>
        <begin position="1138"/>
        <end position="1253"/>
    </location>
</feature>